<gene>
    <name evidence="2" type="ORF">RN001_003523</name>
</gene>
<dbReference type="Proteomes" id="UP001353858">
    <property type="component" value="Unassembled WGS sequence"/>
</dbReference>
<feature type="compositionally biased region" description="Basic and acidic residues" evidence="1">
    <location>
        <begin position="213"/>
        <end position="252"/>
    </location>
</feature>
<accession>A0AAN7SKT8</accession>
<organism evidence="2 3">
    <name type="scientific">Aquatica leii</name>
    <dbReference type="NCBI Taxonomy" id="1421715"/>
    <lineage>
        <taxon>Eukaryota</taxon>
        <taxon>Metazoa</taxon>
        <taxon>Ecdysozoa</taxon>
        <taxon>Arthropoda</taxon>
        <taxon>Hexapoda</taxon>
        <taxon>Insecta</taxon>
        <taxon>Pterygota</taxon>
        <taxon>Neoptera</taxon>
        <taxon>Endopterygota</taxon>
        <taxon>Coleoptera</taxon>
        <taxon>Polyphaga</taxon>
        <taxon>Elateriformia</taxon>
        <taxon>Elateroidea</taxon>
        <taxon>Lampyridae</taxon>
        <taxon>Luciolinae</taxon>
        <taxon>Aquatica</taxon>
    </lineage>
</organism>
<keyword evidence="3" id="KW-1185">Reference proteome</keyword>
<evidence type="ECO:0000313" key="3">
    <source>
        <dbReference type="Proteomes" id="UP001353858"/>
    </source>
</evidence>
<feature type="compositionally biased region" description="Basic residues" evidence="1">
    <location>
        <begin position="198"/>
        <end position="209"/>
    </location>
</feature>
<feature type="region of interest" description="Disordered" evidence="1">
    <location>
        <begin position="155"/>
        <end position="252"/>
    </location>
</feature>
<name>A0AAN7SKT8_9COLE</name>
<protein>
    <submittedName>
        <fullName evidence="2">Uncharacterized protein</fullName>
    </submittedName>
</protein>
<evidence type="ECO:0000256" key="1">
    <source>
        <dbReference type="SAM" id="MobiDB-lite"/>
    </source>
</evidence>
<dbReference type="EMBL" id="JARPUR010000001">
    <property type="protein sequence ID" value="KAK4887252.1"/>
    <property type="molecule type" value="Genomic_DNA"/>
</dbReference>
<evidence type="ECO:0000313" key="2">
    <source>
        <dbReference type="EMBL" id="KAK4887252.1"/>
    </source>
</evidence>
<sequence length="252" mass="28506">MTLKEFRMVVANGLIGISERKRGRKSTENVNPFKIKVAQEMRHTKAAHISVRKDRAKLLSTVLAKQTDEQHPIDIFFKNMATSVKTLSSENQIRAKMQICQIVGQLELDEISSQSSLALRSSHNYHLHTSTPDSMISFTSHASPVSLPDTELQKDMELSGNEDSESEIPQTIELNEKPGPSRQETSESEIGQAWEKAGRRKKRKNKKAANKINNDKETGKGEQSVKENPKERRASRALRDKESRESSEEREP</sequence>
<reference evidence="3" key="1">
    <citation type="submission" date="2023-01" db="EMBL/GenBank/DDBJ databases">
        <title>Key to firefly adult light organ development and bioluminescence: homeobox transcription factors regulate luciferase expression and transportation to peroxisome.</title>
        <authorList>
            <person name="Fu X."/>
        </authorList>
    </citation>
    <scope>NUCLEOTIDE SEQUENCE [LARGE SCALE GENOMIC DNA]</scope>
</reference>
<proteinExistence type="predicted"/>
<comment type="caution">
    <text evidence="2">The sequence shown here is derived from an EMBL/GenBank/DDBJ whole genome shotgun (WGS) entry which is preliminary data.</text>
</comment>
<dbReference type="AlphaFoldDB" id="A0AAN7SKT8"/>